<gene>
    <name evidence="1" type="ORF">GCM10022223_12940</name>
</gene>
<sequence length="168" mass="17366">MTTRTTQLWLLDDDLRAFGSRVRDALPGAWWMCSPAGPRGLLQVHAHAAADEAMTCGSGVQSFLPLPAGAQPPDGALVGAGVTSEPGLGVAALVQVQATRHEPGGPFTGETLHAGRLVVRWNASAVLDAQIEEIWRALTSVTQPHGSGRIGPAAAELARRPGVLLAGA</sequence>
<organism evidence="1 2">
    <name type="scientific">Kineosporia mesophila</name>
    <dbReference type="NCBI Taxonomy" id="566012"/>
    <lineage>
        <taxon>Bacteria</taxon>
        <taxon>Bacillati</taxon>
        <taxon>Actinomycetota</taxon>
        <taxon>Actinomycetes</taxon>
        <taxon>Kineosporiales</taxon>
        <taxon>Kineosporiaceae</taxon>
        <taxon>Kineosporia</taxon>
    </lineage>
</organism>
<reference evidence="2" key="1">
    <citation type="journal article" date="2019" name="Int. J. Syst. Evol. Microbiol.">
        <title>The Global Catalogue of Microorganisms (GCM) 10K type strain sequencing project: providing services to taxonomists for standard genome sequencing and annotation.</title>
        <authorList>
            <consortium name="The Broad Institute Genomics Platform"/>
            <consortium name="The Broad Institute Genome Sequencing Center for Infectious Disease"/>
            <person name="Wu L."/>
            <person name="Ma J."/>
        </authorList>
    </citation>
    <scope>NUCLEOTIDE SEQUENCE [LARGE SCALE GENOMIC DNA]</scope>
    <source>
        <strain evidence="2">JCM 16902</strain>
    </source>
</reference>
<dbReference type="RefSeq" id="WP_231489204.1">
    <property type="nucleotide sequence ID" value="NZ_BAAAZO010000002.1"/>
</dbReference>
<dbReference type="Proteomes" id="UP001501074">
    <property type="component" value="Unassembled WGS sequence"/>
</dbReference>
<evidence type="ECO:0000313" key="2">
    <source>
        <dbReference type="Proteomes" id="UP001501074"/>
    </source>
</evidence>
<accession>A0ABP6Z850</accession>
<evidence type="ECO:0000313" key="1">
    <source>
        <dbReference type="EMBL" id="GAA3598961.1"/>
    </source>
</evidence>
<comment type="caution">
    <text evidence="1">The sequence shown here is derived from an EMBL/GenBank/DDBJ whole genome shotgun (WGS) entry which is preliminary data.</text>
</comment>
<keyword evidence="2" id="KW-1185">Reference proteome</keyword>
<name>A0ABP6Z850_9ACTN</name>
<protein>
    <submittedName>
        <fullName evidence="1">Uncharacterized protein</fullName>
    </submittedName>
</protein>
<proteinExistence type="predicted"/>
<dbReference type="EMBL" id="BAAAZO010000002">
    <property type="protein sequence ID" value="GAA3598961.1"/>
    <property type="molecule type" value="Genomic_DNA"/>
</dbReference>